<evidence type="ECO:0000256" key="3">
    <source>
        <dbReference type="ARBA" id="ARBA00022833"/>
    </source>
</evidence>
<feature type="compositionally biased region" description="Basic residues" evidence="4">
    <location>
        <begin position="756"/>
        <end position="766"/>
    </location>
</feature>
<evidence type="ECO:0000256" key="1">
    <source>
        <dbReference type="ARBA" id="ARBA00022723"/>
    </source>
</evidence>
<dbReference type="InterPro" id="IPR001965">
    <property type="entry name" value="Znf_PHD"/>
</dbReference>
<dbReference type="EMBL" id="JARJCW010000112">
    <property type="protein sequence ID" value="KAJ7193090.1"/>
    <property type="molecule type" value="Genomic_DNA"/>
</dbReference>
<comment type="caution">
    <text evidence="6">The sequence shown here is derived from an EMBL/GenBank/DDBJ whole genome shotgun (WGS) entry which is preliminary data.</text>
</comment>
<sequence>MYSGMPGTGYTQGIYPPYALQGGSWPPTAIPPGAPQGGPVTYQPLPYPPPQMFLAPPSANLNTAGSSFERTGNIHTPVVGAQNVATQSLSYQWPNGNVKVECTVGQEPEDWDDQGWMWRSSGSRKQGLPVDAYNVDKRFCLGVWHCACTDTDGRPNRFVRPRKEKDARKKQQTDTCHICRSTLVYVPCGATLTFYKYTDANGVEHSRGGKLTELGPLYLLEEHDPNTSFVLYLRTSKASKTSRTVTEIQADSDKISVHSKTPIPVEDNSDDEIDKMLIDSITSPAEQESDARFYTPEFSPPPTPLTEGVQMKLERSSAETDSMTSCPVWCSGYNFKAPDGDDDPNEVQCEECRYWSHINCLNPDVDYHAEDVELICGRCLTGDPLVDTQMVYQCVFEVILTNFIRLEPGEITMIPDPNAPQWNARGVLWYPARFVRRHESRAGEDGEYEFEWLECMKGIVYHSSSSATLPSNLRTFCKGRKFCQAIHEVNDNLQSKQKYVQIGKVRLPFYMEPDHPSHKDPELERIFHAALPHVAKILATFPDDHPVIASFNKYFSGKKATEHHRGAGEWMRTLSLVPTPQLEAILEPSLQSLARHMHLVHVPEPLQRRLLGAGSALLQLLAVQRELGEALNLNGDVLQDLLTGCIVPRSFDGPEALLVMFKACMIADGSSVSATTRMLKFNEAHVIYDQDYSEPTFRRLAPSIFQPSAAIPVVLKRNGDENIVNEKPAKRTKTTKTQQAKKKQTIESDMRGSRPTGRRLRSGKVV</sequence>
<dbReference type="SUPFAM" id="SSF90073">
    <property type="entry name" value="GCM domain"/>
    <property type="match status" value="1"/>
</dbReference>
<proteinExistence type="predicted"/>
<evidence type="ECO:0000256" key="2">
    <source>
        <dbReference type="ARBA" id="ARBA00022771"/>
    </source>
</evidence>
<keyword evidence="7" id="KW-1185">Reference proteome</keyword>
<feature type="region of interest" description="Disordered" evidence="4">
    <location>
        <begin position="286"/>
        <end position="306"/>
    </location>
</feature>
<keyword evidence="2" id="KW-0863">Zinc-finger</keyword>
<evidence type="ECO:0000313" key="7">
    <source>
        <dbReference type="Proteomes" id="UP001219525"/>
    </source>
</evidence>
<dbReference type="GO" id="GO:0008270">
    <property type="term" value="F:zinc ion binding"/>
    <property type="evidence" value="ECO:0007669"/>
    <property type="project" value="UniProtKB-KW"/>
</dbReference>
<dbReference type="Proteomes" id="UP001219525">
    <property type="component" value="Unassembled WGS sequence"/>
</dbReference>
<accession>A0AAD6UUS8</accession>
<evidence type="ECO:0000259" key="5">
    <source>
        <dbReference type="SMART" id="SM00249"/>
    </source>
</evidence>
<dbReference type="GO" id="GO:0006355">
    <property type="term" value="P:regulation of DNA-templated transcription"/>
    <property type="evidence" value="ECO:0007669"/>
    <property type="project" value="InterPro"/>
</dbReference>
<feature type="region of interest" description="Disordered" evidence="4">
    <location>
        <begin position="729"/>
        <end position="766"/>
    </location>
</feature>
<dbReference type="SMART" id="SM00249">
    <property type="entry name" value="PHD"/>
    <property type="match status" value="1"/>
</dbReference>
<dbReference type="InterPro" id="IPR036115">
    <property type="entry name" value="GCM_dom_sf"/>
</dbReference>
<dbReference type="SUPFAM" id="SSF57903">
    <property type="entry name" value="FYVE/PHD zinc finger"/>
    <property type="match status" value="1"/>
</dbReference>
<keyword evidence="3" id="KW-0862">Zinc</keyword>
<name>A0AAD6UUS8_9AGAR</name>
<gene>
    <name evidence="6" type="ORF">GGX14DRAFT_593451</name>
</gene>
<feature type="domain" description="Zinc finger PHD-type" evidence="5">
    <location>
        <begin position="325"/>
        <end position="380"/>
    </location>
</feature>
<keyword evidence="1" id="KW-0479">Metal-binding</keyword>
<dbReference type="InterPro" id="IPR011011">
    <property type="entry name" value="Znf_FYVE_PHD"/>
</dbReference>
<evidence type="ECO:0000256" key="4">
    <source>
        <dbReference type="SAM" id="MobiDB-lite"/>
    </source>
</evidence>
<reference evidence="6" key="1">
    <citation type="submission" date="2023-03" db="EMBL/GenBank/DDBJ databases">
        <title>Massive genome expansion in bonnet fungi (Mycena s.s.) driven by repeated elements and novel gene families across ecological guilds.</title>
        <authorList>
            <consortium name="Lawrence Berkeley National Laboratory"/>
            <person name="Harder C.B."/>
            <person name="Miyauchi S."/>
            <person name="Viragh M."/>
            <person name="Kuo A."/>
            <person name="Thoen E."/>
            <person name="Andreopoulos B."/>
            <person name="Lu D."/>
            <person name="Skrede I."/>
            <person name="Drula E."/>
            <person name="Henrissat B."/>
            <person name="Morin E."/>
            <person name="Kohler A."/>
            <person name="Barry K."/>
            <person name="LaButti K."/>
            <person name="Morin E."/>
            <person name="Salamov A."/>
            <person name="Lipzen A."/>
            <person name="Mereny Z."/>
            <person name="Hegedus B."/>
            <person name="Baldrian P."/>
            <person name="Stursova M."/>
            <person name="Weitz H."/>
            <person name="Taylor A."/>
            <person name="Grigoriev I.V."/>
            <person name="Nagy L.G."/>
            <person name="Martin F."/>
            <person name="Kauserud H."/>
        </authorList>
    </citation>
    <scope>NUCLEOTIDE SEQUENCE</scope>
    <source>
        <strain evidence="6">9144</strain>
    </source>
</reference>
<feature type="compositionally biased region" description="Basic residues" evidence="4">
    <location>
        <begin position="730"/>
        <end position="743"/>
    </location>
</feature>
<evidence type="ECO:0000313" key="6">
    <source>
        <dbReference type="EMBL" id="KAJ7193090.1"/>
    </source>
</evidence>
<protein>
    <recommendedName>
        <fullName evidence="5">Zinc finger PHD-type domain-containing protein</fullName>
    </recommendedName>
</protein>
<organism evidence="6 7">
    <name type="scientific">Mycena pura</name>
    <dbReference type="NCBI Taxonomy" id="153505"/>
    <lineage>
        <taxon>Eukaryota</taxon>
        <taxon>Fungi</taxon>
        <taxon>Dikarya</taxon>
        <taxon>Basidiomycota</taxon>
        <taxon>Agaricomycotina</taxon>
        <taxon>Agaricomycetes</taxon>
        <taxon>Agaricomycetidae</taxon>
        <taxon>Agaricales</taxon>
        <taxon>Marasmiineae</taxon>
        <taxon>Mycenaceae</taxon>
        <taxon>Mycena</taxon>
    </lineage>
</organism>
<dbReference type="GO" id="GO:0003677">
    <property type="term" value="F:DNA binding"/>
    <property type="evidence" value="ECO:0007669"/>
    <property type="project" value="InterPro"/>
</dbReference>
<dbReference type="AlphaFoldDB" id="A0AAD6UUS8"/>